<accession>A0ABW4BNZ5</accession>
<evidence type="ECO:0000256" key="1">
    <source>
        <dbReference type="ARBA" id="ARBA00005132"/>
    </source>
</evidence>
<comment type="caution">
    <text evidence="15">The sequence shown here is derived from an EMBL/GenBank/DDBJ whole genome shotgun (WGS) entry which is preliminary data.</text>
</comment>
<sequence>MFNRKNKGPEPVAPANLFTVNEPSSVITEQVKTIRTNVSFAQQAQSLRTIMVTSAMASEGKSTVTANLAVEFAQAGKRVVLIDADLRRSTVNRTFRIREANRGLTNYLVRQIDNITEVCHPTMVENLAVIPSGPTPPNPAELIGSPLMATVFDQLKQYFDLIIVDAPPILPVTDGQILSNMVDGVILVVRQNYTDKRAVVDTKERLEQAQANILGVVLNDVRSEGHSGYYNNGDGYYGYEYSEKK</sequence>
<dbReference type="EC" id="2.7.10.2" evidence="3"/>
<dbReference type="NCBIfam" id="TIGR01007">
    <property type="entry name" value="eps_fam"/>
    <property type="match status" value="1"/>
</dbReference>
<comment type="similarity">
    <text evidence="2">Belongs to the CpsD/CapB family.</text>
</comment>
<dbReference type="EMBL" id="JBHTOH010000078">
    <property type="protein sequence ID" value="MFD1411501.1"/>
    <property type="molecule type" value="Genomic_DNA"/>
</dbReference>
<dbReference type="InterPro" id="IPR050445">
    <property type="entry name" value="Bact_polysacc_biosynth/exp"/>
</dbReference>
<dbReference type="Proteomes" id="UP001597191">
    <property type="component" value="Unassembled WGS sequence"/>
</dbReference>
<dbReference type="PANTHER" id="PTHR32309">
    <property type="entry name" value="TYROSINE-PROTEIN KINASE"/>
    <property type="match status" value="1"/>
</dbReference>
<name>A0ABW4BNZ5_9LACO</name>
<dbReference type="InterPro" id="IPR025669">
    <property type="entry name" value="AAA_dom"/>
</dbReference>
<dbReference type="RefSeq" id="WP_125651104.1">
    <property type="nucleotide sequence ID" value="NZ_JBHTOH010000078.1"/>
</dbReference>
<evidence type="ECO:0000256" key="2">
    <source>
        <dbReference type="ARBA" id="ARBA00007316"/>
    </source>
</evidence>
<dbReference type="InterPro" id="IPR027417">
    <property type="entry name" value="P-loop_NTPase"/>
</dbReference>
<dbReference type="InterPro" id="IPR005702">
    <property type="entry name" value="Wzc-like_C"/>
</dbReference>
<evidence type="ECO:0000256" key="3">
    <source>
        <dbReference type="ARBA" id="ARBA00011903"/>
    </source>
</evidence>
<keyword evidence="5 15" id="KW-0808">Transferase</keyword>
<evidence type="ECO:0000256" key="6">
    <source>
        <dbReference type="ARBA" id="ARBA00022741"/>
    </source>
</evidence>
<evidence type="ECO:0000256" key="5">
    <source>
        <dbReference type="ARBA" id="ARBA00022679"/>
    </source>
</evidence>
<dbReference type="Gene3D" id="3.40.50.300">
    <property type="entry name" value="P-loop containing nucleotide triphosphate hydrolases"/>
    <property type="match status" value="1"/>
</dbReference>
<evidence type="ECO:0000259" key="14">
    <source>
        <dbReference type="Pfam" id="PF13614"/>
    </source>
</evidence>
<keyword evidence="10" id="KW-0829">Tyrosine-protein kinase</keyword>
<keyword evidence="11" id="KW-0270">Exopolysaccharide synthesis</keyword>
<comment type="function">
    <text evidence="12">Involved in the regulation of capsular polysaccharide biosynthesis. Autophosphorylation of CpsD attenuates its activity and reduces the level of encapsulation. May be part of a complex that directs the coordinated polymerization and export to the cell surface of the capsular polysaccharide.</text>
</comment>
<evidence type="ECO:0000256" key="7">
    <source>
        <dbReference type="ARBA" id="ARBA00022777"/>
    </source>
</evidence>
<keyword evidence="7 15" id="KW-0418">Kinase</keyword>
<reference evidence="16" key="1">
    <citation type="journal article" date="2019" name="Int. J. Syst. Evol. Microbiol.">
        <title>The Global Catalogue of Microorganisms (GCM) 10K type strain sequencing project: providing services to taxonomists for standard genome sequencing and annotation.</title>
        <authorList>
            <consortium name="The Broad Institute Genomics Platform"/>
            <consortium name="The Broad Institute Genome Sequencing Center for Infectious Disease"/>
            <person name="Wu L."/>
            <person name="Ma J."/>
        </authorList>
    </citation>
    <scope>NUCLEOTIDE SEQUENCE [LARGE SCALE GENOMIC DNA]</scope>
    <source>
        <strain evidence="16">CCM 8937</strain>
    </source>
</reference>
<dbReference type="Pfam" id="PF13614">
    <property type="entry name" value="AAA_31"/>
    <property type="match status" value="1"/>
</dbReference>
<evidence type="ECO:0000256" key="9">
    <source>
        <dbReference type="ARBA" id="ARBA00022903"/>
    </source>
</evidence>
<keyword evidence="8" id="KW-0067">ATP-binding</keyword>
<proteinExistence type="inferred from homology"/>
<gene>
    <name evidence="15" type="ORF">ACFQ4R_07885</name>
</gene>
<dbReference type="PANTHER" id="PTHR32309:SF13">
    <property type="entry name" value="FERRIC ENTEROBACTIN TRANSPORT PROTEIN FEPE"/>
    <property type="match status" value="1"/>
</dbReference>
<comment type="pathway">
    <text evidence="1">Capsule biogenesis; capsule polysaccharide biosynthesis.</text>
</comment>
<evidence type="ECO:0000313" key="16">
    <source>
        <dbReference type="Proteomes" id="UP001597191"/>
    </source>
</evidence>
<evidence type="ECO:0000256" key="10">
    <source>
        <dbReference type="ARBA" id="ARBA00023137"/>
    </source>
</evidence>
<protein>
    <recommendedName>
        <fullName evidence="4">Tyrosine-protein kinase CpsD</fullName>
        <ecNumber evidence="3">2.7.10.2</ecNumber>
    </recommendedName>
</protein>
<evidence type="ECO:0000256" key="4">
    <source>
        <dbReference type="ARBA" id="ARBA00019200"/>
    </source>
</evidence>
<feature type="domain" description="AAA" evidence="14">
    <location>
        <begin position="50"/>
        <end position="193"/>
    </location>
</feature>
<comment type="catalytic activity">
    <reaction evidence="13">
        <text>L-tyrosyl-[protein] + ATP = O-phospho-L-tyrosyl-[protein] + ADP + H(+)</text>
        <dbReference type="Rhea" id="RHEA:10596"/>
        <dbReference type="Rhea" id="RHEA-COMP:10136"/>
        <dbReference type="Rhea" id="RHEA-COMP:20101"/>
        <dbReference type="ChEBI" id="CHEBI:15378"/>
        <dbReference type="ChEBI" id="CHEBI:30616"/>
        <dbReference type="ChEBI" id="CHEBI:46858"/>
        <dbReference type="ChEBI" id="CHEBI:61978"/>
        <dbReference type="ChEBI" id="CHEBI:456216"/>
        <dbReference type="EC" id="2.7.10.2"/>
    </reaction>
</comment>
<keyword evidence="16" id="KW-1185">Reference proteome</keyword>
<evidence type="ECO:0000256" key="11">
    <source>
        <dbReference type="ARBA" id="ARBA00023169"/>
    </source>
</evidence>
<dbReference type="GO" id="GO:0004715">
    <property type="term" value="F:non-membrane spanning protein tyrosine kinase activity"/>
    <property type="evidence" value="ECO:0007669"/>
    <property type="project" value="UniProtKB-EC"/>
</dbReference>
<dbReference type="SUPFAM" id="SSF52540">
    <property type="entry name" value="P-loop containing nucleoside triphosphate hydrolases"/>
    <property type="match status" value="1"/>
</dbReference>
<evidence type="ECO:0000256" key="8">
    <source>
        <dbReference type="ARBA" id="ARBA00022840"/>
    </source>
</evidence>
<keyword evidence="6" id="KW-0547">Nucleotide-binding</keyword>
<evidence type="ECO:0000256" key="12">
    <source>
        <dbReference type="ARBA" id="ARBA00024964"/>
    </source>
</evidence>
<keyword evidence="9" id="KW-0972">Capsule biogenesis/degradation</keyword>
<dbReference type="CDD" id="cd05387">
    <property type="entry name" value="BY-kinase"/>
    <property type="match status" value="1"/>
</dbReference>
<evidence type="ECO:0000256" key="13">
    <source>
        <dbReference type="ARBA" id="ARBA00051245"/>
    </source>
</evidence>
<evidence type="ECO:0000313" key="15">
    <source>
        <dbReference type="EMBL" id="MFD1411501.1"/>
    </source>
</evidence>
<organism evidence="15 16">
    <name type="scientific">Lapidilactobacillus gannanensis</name>
    <dbReference type="NCBI Taxonomy" id="2486002"/>
    <lineage>
        <taxon>Bacteria</taxon>
        <taxon>Bacillati</taxon>
        <taxon>Bacillota</taxon>
        <taxon>Bacilli</taxon>
        <taxon>Lactobacillales</taxon>
        <taxon>Lactobacillaceae</taxon>
        <taxon>Lapidilactobacillus</taxon>
    </lineage>
</organism>